<dbReference type="GO" id="GO:0071949">
    <property type="term" value="F:FAD binding"/>
    <property type="evidence" value="ECO:0007669"/>
    <property type="project" value="InterPro"/>
</dbReference>
<evidence type="ECO:0000313" key="7">
    <source>
        <dbReference type="EMBL" id="EGP48345.1"/>
    </source>
</evidence>
<dbReference type="PANTHER" id="PTHR46972:SF1">
    <property type="entry name" value="FAD DEPENDENT OXIDOREDUCTASE DOMAIN-CONTAINING PROTEIN"/>
    <property type="match status" value="1"/>
</dbReference>
<dbReference type="Pfam" id="PF01494">
    <property type="entry name" value="FAD_binding_3"/>
    <property type="match status" value="1"/>
</dbReference>
<feature type="compositionally biased region" description="Low complexity" evidence="5">
    <location>
        <begin position="366"/>
        <end position="377"/>
    </location>
</feature>
<keyword evidence="1" id="KW-0285">Flavoprotein</keyword>
<evidence type="ECO:0000259" key="6">
    <source>
        <dbReference type="Pfam" id="PF01494"/>
    </source>
</evidence>
<feature type="region of interest" description="Disordered" evidence="5">
    <location>
        <begin position="361"/>
        <end position="395"/>
    </location>
</feature>
<evidence type="ECO:0000256" key="4">
    <source>
        <dbReference type="ARBA" id="ARBA00023033"/>
    </source>
</evidence>
<comment type="caution">
    <text evidence="7">The sequence shown here is derived from an EMBL/GenBank/DDBJ whole genome shotgun (WGS) entry which is preliminary data.</text>
</comment>
<keyword evidence="4" id="KW-0503">Monooxygenase</keyword>
<dbReference type="PRINTS" id="PR00420">
    <property type="entry name" value="RNGMNOXGNASE"/>
</dbReference>
<dbReference type="Gene3D" id="3.50.50.60">
    <property type="entry name" value="FAD/NAD(P)-binding domain"/>
    <property type="match status" value="1"/>
</dbReference>
<dbReference type="InterPro" id="IPR002938">
    <property type="entry name" value="FAD-bd"/>
</dbReference>
<dbReference type="SUPFAM" id="SSF51905">
    <property type="entry name" value="FAD/NAD(P)-binding domain"/>
    <property type="match status" value="1"/>
</dbReference>
<dbReference type="eggNOG" id="COG0654">
    <property type="taxonomic scope" value="Bacteria"/>
</dbReference>
<dbReference type="HOGENOM" id="CLU_548173_0_0_4"/>
<feature type="region of interest" description="Disordered" evidence="5">
    <location>
        <begin position="416"/>
        <end position="497"/>
    </location>
</feature>
<feature type="compositionally biased region" description="Pro residues" evidence="5">
    <location>
        <begin position="452"/>
        <end position="462"/>
    </location>
</feature>
<evidence type="ECO:0000256" key="5">
    <source>
        <dbReference type="SAM" id="MobiDB-lite"/>
    </source>
</evidence>
<dbReference type="PANTHER" id="PTHR46972">
    <property type="entry name" value="MONOOXYGENASE ASQM-RELATED"/>
    <property type="match status" value="1"/>
</dbReference>
<evidence type="ECO:0000256" key="2">
    <source>
        <dbReference type="ARBA" id="ARBA00022827"/>
    </source>
</evidence>
<keyword evidence="3" id="KW-0560">Oxidoreductase</keyword>
<sequence>MDRPFAPPLSLQHATIAIVGAGLGGLTLARVLHRHGIAATVYEADASPEARTQGGLLDIHPHNGQAALRAAGLYEAFLPLVRPGEDAKRVVDRHGRVLLDRPGQGQARPEIDRGDLRRLLIDSLPPSAIRWGHKLTAVAPQAPGRHRLAFANGAAVTADLLVGADGAWSRIRPLLSDAAPAYVGTTFFETTLFDGDRRYPDSARAIGHGTLMAVEPGQGILAHRYADGTLRSYAALNWPRAAVDALARDGQAAMRERIAAAFAGWAPALRALVADSDVEIIARPLHALPVGHRWPRSAGVTLLGDAAHLMSPFAGEAPTWPCSMAPSWARRCAAIRPTWTRHWRRTNRRYSRAARRWRRERRVTTSASSAPMRPAASWRCSPRIDGGVPKPPNENRARILADRGAAWRGWRLSRGRCGSRARPGCRASGRARIAPGRHAPLPVRRRRSAGPSTPPPRPPTGVPGPVAGTALPPAGSRSCGDPADDGPVAHSQPLPGG</sequence>
<dbReference type="GO" id="GO:0004497">
    <property type="term" value="F:monooxygenase activity"/>
    <property type="evidence" value="ECO:0007669"/>
    <property type="project" value="UniProtKB-KW"/>
</dbReference>
<keyword evidence="2" id="KW-0274">FAD</keyword>
<gene>
    <name evidence="7" type="ORF">AXXA_01070</name>
</gene>
<protein>
    <submittedName>
        <fullName evidence="7">Fad dependent oxidoreductase</fullName>
    </submittedName>
</protein>
<dbReference type="AlphaFoldDB" id="F7SU80"/>
<organism evidence="7 8">
    <name type="scientific">Achromobacter insuavis AXX-A</name>
    <dbReference type="NCBI Taxonomy" id="1003200"/>
    <lineage>
        <taxon>Bacteria</taxon>
        <taxon>Pseudomonadati</taxon>
        <taxon>Pseudomonadota</taxon>
        <taxon>Betaproteobacteria</taxon>
        <taxon>Burkholderiales</taxon>
        <taxon>Alcaligenaceae</taxon>
        <taxon>Achromobacter</taxon>
    </lineage>
</organism>
<dbReference type="InterPro" id="IPR036188">
    <property type="entry name" value="FAD/NAD-bd_sf"/>
</dbReference>
<proteinExistence type="predicted"/>
<evidence type="ECO:0000313" key="8">
    <source>
        <dbReference type="Proteomes" id="UP000004853"/>
    </source>
</evidence>
<dbReference type="EMBL" id="AFRQ01000010">
    <property type="protein sequence ID" value="EGP48345.1"/>
    <property type="molecule type" value="Genomic_DNA"/>
</dbReference>
<evidence type="ECO:0000256" key="1">
    <source>
        <dbReference type="ARBA" id="ARBA00022630"/>
    </source>
</evidence>
<reference evidence="7 8" key="1">
    <citation type="submission" date="2011-06" db="EMBL/GenBank/DDBJ databases">
        <authorList>
            <person name="Bador J."/>
            <person name="Amoureux L."/>
            <person name="Neuwirth C."/>
        </authorList>
    </citation>
    <scope>NUCLEOTIDE SEQUENCE [LARGE SCALE GENOMIC DNA]</scope>
    <source>
        <strain evidence="7 8">AXX-A</strain>
    </source>
</reference>
<dbReference type="Proteomes" id="UP000004853">
    <property type="component" value="Unassembled WGS sequence"/>
</dbReference>
<evidence type="ECO:0000256" key="3">
    <source>
        <dbReference type="ARBA" id="ARBA00023002"/>
    </source>
</evidence>
<name>F7SU80_9BURK</name>
<feature type="domain" description="FAD-binding" evidence="6">
    <location>
        <begin position="15"/>
        <end position="315"/>
    </location>
</feature>
<accession>F7SU80</accession>